<protein>
    <submittedName>
        <fullName evidence="1">Uncharacterized protein</fullName>
    </submittedName>
</protein>
<name>A0A426ZAJ5_ENSVE</name>
<dbReference type="EMBL" id="AMZH03007575">
    <property type="protein sequence ID" value="RRT60994.1"/>
    <property type="molecule type" value="Genomic_DNA"/>
</dbReference>
<dbReference type="Proteomes" id="UP000287651">
    <property type="component" value="Unassembled WGS sequence"/>
</dbReference>
<comment type="caution">
    <text evidence="1">The sequence shown here is derived from an EMBL/GenBank/DDBJ whole genome shotgun (WGS) entry which is preliminary data.</text>
</comment>
<sequence>MWAAGIAPPPSIEQQMVVHALLRWNPGAARSPEKVVLAETMVAAVVVVVDADVAGRRRIDELISSLAHG</sequence>
<dbReference type="AlphaFoldDB" id="A0A426ZAJ5"/>
<evidence type="ECO:0000313" key="2">
    <source>
        <dbReference type="Proteomes" id="UP000287651"/>
    </source>
</evidence>
<gene>
    <name evidence="1" type="ORF">B296_00020254</name>
</gene>
<organism evidence="1 2">
    <name type="scientific">Ensete ventricosum</name>
    <name type="common">Abyssinian banana</name>
    <name type="synonym">Musa ensete</name>
    <dbReference type="NCBI Taxonomy" id="4639"/>
    <lineage>
        <taxon>Eukaryota</taxon>
        <taxon>Viridiplantae</taxon>
        <taxon>Streptophyta</taxon>
        <taxon>Embryophyta</taxon>
        <taxon>Tracheophyta</taxon>
        <taxon>Spermatophyta</taxon>
        <taxon>Magnoliopsida</taxon>
        <taxon>Liliopsida</taxon>
        <taxon>Zingiberales</taxon>
        <taxon>Musaceae</taxon>
        <taxon>Ensete</taxon>
    </lineage>
</organism>
<reference evidence="1 2" key="1">
    <citation type="journal article" date="2014" name="Agronomy (Basel)">
        <title>A Draft Genome Sequence for Ensete ventricosum, the Drought-Tolerant Tree Against Hunger.</title>
        <authorList>
            <person name="Harrison J."/>
            <person name="Moore K.A."/>
            <person name="Paszkiewicz K."/>
            <person name="Jones T."/>
            <person name="Grant M."/>
            <person name="Ambacheew D."/>
            <person name="Muzemil S."/>
            <person name="Studholme D.J."/>
        </authorList>
    </citation>
    <scope>NUCLEOTIDE SEQUENCE [LARGE SCALE GENOMIC DNA]</scope>
</reference>
<accession>A0A426ZAJ5</accession>
<proteinExistence type="predicted"/>
<evidence type="ECO:0000313" key="1">
    <source>
        <dbReference type="EMBL" id="RRT60994.1"/>
    </source>
</evidence>